<comment type="caution">
    <text evidence="1">The sequence shown here is derived from an EMBL/GenBank/DDBJ whole genome shotgun (WGS) entry which is preliminary data.</text>
</comment>
<keyword evidence="2" id="KW-1185">Reference proteome</keyword>
<protein>
    <submittedName>
        <fullName evidence="1">Uncharacterized protein</fullName>
    </submittedName>
</protein>
<dbReference type="EMBL" id="JBFOLJ010000001">
    <property type="protein sequence ID" value="KAL2558969.1"/>
    <property type="molecule type" value="Genomic_DNA"/>
</dbReference>
<accession>A0ABD1XAH8</accession>
<reference evidence="2" key="1">
    <citation type="submission" date="2024-07" db="EMBL/GenBank/DDBJ databases">
        <title>Two chromosome-level genome assemblies of Korean endemic species Abeliophyllum distichum and Forsythia ovata (Oleaceae).</title>
        <authorList>
            <person name="Jang H."/>
        </authorList>
    </citation>
    <scope>NUCLEOTIDE SEQUENCE [LARGE SCALE GENOMIC DNA]</scope>
</reference>
<name>A0ABD1XAH8_9LAMI</name>
<proteinExistence type="predicted"/>
<dbReference type="AlphaFoldDB" id="A0ABD1XAH8"/>
<gene>
    <name evidence="1" type="ORF">Fot_03708</name>
</gene>
<sequence>MAMENDGATQINEQTVCLCGWIAAIRIAWTENNPGRSCFGEEVATKGIISSVCVGNACVGGFGSIRIVVMRWELKLWVKLVDHFGFYGSVDLCILTVIFCNCVSARGLASVVDGRMK</sequence>
<evidence type="ECO:0000313" key="1">
    <source>
        <dbReference type="EMBL" id="KAL2558969.1"/>
    </source>
</evidence>
<organism evidence="1 2">
    <name type="scientific">Forsythia ovata</name>
    <dbReference type="NCBI Taxonomy" id="205694"/>
    <lineage>
        <taxon>Eukaryota</taxon>
        <taxon>Viridiplantae</taxon>
        <taxon>Streptophyta</taxon>
        <taxon>Embryophyta</taxon>
        <taxon>Tracheophyta</taxon>
        <taxon>Spermatophyta</taxon>
        <taxon>Magnoliopsida</taxon>
        <taxon>eudicotyledons</taxon>
        <taxon>Gunneridae</taxon>
        <taxon>Pentapetalae</taxon>
        <taxon>asterids</taxon>
        <taxon>lamiids</taxon>
        <taxon>Lamiales</taxon>
        <taxon>Oleaceae</taxon>
        <taxon>Forsythieae</taxon>
        <taxon>Forsythia</taxon>
    </lineage>
</organism>
<evidence type="ECO:0000313" key="2">
    <source>
        <dbReference type="Proteomes" id="UP001604277"/>
    </source>
</evidence>
<dbReference type="Proteomes" id="UP001604277">
    <property type="component" value="Unassembled WGS sequence"/>
</dbReference>